<dbReference type="AlphaFoldDB" id="A0A1N7CPY5"/>
<feature type="compositionally biased region" description="Basic and acidic residues" evidence="1">
    <location>
        <begin position="247"/>
        <end position="258"/>
    </location>
</feature>
<evidence type="ECO:0000313" key="4">
    <source>
        <dbReference type="Proteomes" id="UP000186914"/>
    </source>
</evidence>
<evidence type="ECO:0000313" key="3">
    <source>
        <dbReference type="EMBL" id="SIR65504.1"/>
    </source>
</evidence>
<keyword evidence="2" id="KW-0812">Transmembrane</keyword>
<feature type="region of interest" description="Disordered" evidence="1">
    <location>
        <begin position="223"/>
        <end position="258"/>
    </location>
</feature>
<name>A0A1N7CPY5_9EURY</name>
<dbReference type="Proteomes" id="UP000186914">
    <property type="component" value="Unassembled WGS sequence"/>
</dbReference>
<keyword evidence="4" id="KW-1185">Reference proteome</keyword>
<reference evidence="4" key="1">
    <citation type="submission" date="2017-01" db="EMBL/GenBank/DDBJ databases">
        <authorList>
            <person name="Varghese N."/>
            <person name="Submissions S."/>
        </authorList>
    </citation>
    <scope>NUCLEOTIDE SEQUENCE [LARGE SCALE GENOMIC DNA]</scope>
    <source>
        <strain evidence="4">CGMCC 1.7737</strain>
    </source>
</reference>
<feature type="transmembrane region" description="Helical" evidence="2">
    <location>
        <begin position="158"/>
        <end position="176"/>
    </location>
</feature>
<feature type="transmembrane region" description="Helical" evidence="2">
    <location>
        <begin position="37"/>
        <end position="59"/>
    </location>
</feature>
<protein>
    <submittedName>
        <fullName evidence="3">Uncharacterized protein</fullName>
    </submittedName>
</protein>
<accession>A0A1N7CPY5</accession>
<keyword evidence="2" id="KW-0472">Membrane</keyword>
<organism evidence="3 4">
    <name type="scientific">Haladaptatus litoreus</name>
    <dbReference type="NCBI Taxonomy" id="553468"/>
    <lineage>
        <taxon>Archaea</taxon>
        <taxon>Methanobacteriati</taxon>
        <taxon>Methanobacteriota</taxon>
        <taxon>Stenosarchaea group</taxon>
        <taxon>Halobacteria</taxon>
        <taxon>Halobacteriales</taxon>
        <taxon>Haladaptataceae</taxon>
        <taxon>Haladaptatus</taxon>
    </lineage>
</organism>
<gene>
    <name evidence="3" type="ORF">SAMN05421858_3155</name>
</gene>
<keyword evidence="2" id="KW-1133">Transmembrane helix</keyword>
<dbReference type="RefSeq" id="WP_076431107.1">
    <property type="nucleotide sequence ID" value="NZ_FTNO01000003.1"/>
</dbReference>
<feature type="transmembrane region" description="Helical" evidence="2">
    <location>
        <begin position="12"/>
        <end position="30"/>
    </location>
</feature>
<sequence length="258" mass="28530">MLNSTRQIVAEHPVALLPLLFTAWVVYRLLRRNRTKVLFIVGGISTILVAPVFLFTFLAEFTGVSLFSKLSAFSIRVESLLIGFLFQFVDAVLAAELQLFVLLMSGLWDSLQGLATPVVPVIETVGLHLILFTFEFVAGVILIYTLYLSSHGSELDSWLKGIGVVLAITGMFATFIQFDTWQARESLLASAFTAAMLGLTLGISSVILLVRPNFGGESVFSELRESDSPQGASEEDTRENWTAKAMSRMDRLVSRRKE</sequence>
<evidence type="ECO:0000256" key="2">
    <source>
        <dbReference type="SAM" id="Phobius"/>
    </source>
</evidence>
<feature type="transmembrane region" description="Helical" evidence="2">
    <location>
        <begin position="125"/>
        <end position="146"/>
    </location>
</feature>
<dbReference type="EMBL" id="FTNO01000003">
    <property type="protein sequence ID" value="SIR65504.1"/>
    <property type="molecule type" value="Genomic_DNA"/>
</dbReference>
<feature type="transmembrane region" description="Helical" evidence="2">
    <location>
        <begin position="188"/>
        <end position="210"/>
    </location>
</feature>
<evidence type="ECO:0000256" key="1">
    <source>
        <dbReference type="SAM" id="MobiDB-lite"/>
    </source>
</evidence>
<proteinExistence type="predicted"/>